<dbReference type="Pfam" id="PF04397">
    <property type="entry name" value="LytTR"/>
    <property type="match status" value="1"/>
</dbReference>
<dbReference type="InterPro" id="IPR007492">
    <property type="entry name" value="LytTR_DNA-bd_dom"/>
</dbReference>
<keyword evidence="8" id="KW-0238">DNA-binding</keyword>
<keyword evidence="3" id="KW-0010">Activator</keyword>
<evidence type="ECO:0000256" key="5">
    <source>
        <dbReference type="PROSITE-ProRule" id="PRU00169"/>
    </source>
</evidence>
<dbReference type="SUPFAM" id="SSF52172">
    <property type="entry name" value="CheY-like"/>
    <property type="match status" value="1"/>
</dbReference>
<reference evidence="8 9" key="1">
    <citation type="submission" date="2023-06" db="EMBL/GenBank/DDBJ databases">
        <title>Sporosarcina sp. nov., isolated from Korean traditional fermented seafood 'Jeotgal'.</title>
        <authorList>
            <person name="Yang A.I."/>
            <person name="Shin N.-R."/>
        </authorList>
    </citation>
    <scope>NUCLEOTIDE SEQUENCE [LARGE SCALE GENOMIC DNA]</scope>
    <source>
        <strain evidence="8 9">KCTC13119</strain>
    </source>
</reference>
<feature type="modified residue" description="4-aspartylphosphate" evidence="5">
    <location>
        <position position="58"/>
    </location>
</feature>
<dbReference type="EMBL" id="JAUBDI010000035">
    <property type="protein sequence ID" value="MDW0115240.1"/>
    <property type="molecule type" value="Genomic_DNA"/>
</dbReference>
<comment type="caution">
    <text evidence="8">The sequence shown here is derived from an EMBL/GenBank/DDBJ whole genome shotgun (WGS) entry which is preliminary data.</text>
</comment>
<dbReference type="InterPro" id="IPR011006">
    <property type="entry name" value="CheY-like_superfamily"/>
</dbReference>
<dbReference type="InterPro" id="IPR046947">
    <property type="entry name" value="LytR-like"/>
</dbReference>
<organism evidence="8 9">
    <name type="scientific">Sporosarcina saromensis</name>
    <dbReference type="NCBI Taxonomy" id="359365"/>
    <lineage>
        <taxon>Bacteria</taxon>
        <taxon>Bacillati</taxon>
        <taxon>Bacillota</taxon>
        <taxon>Bacilli</taxon>
        <taxon>Bacillales</taxon>
        <taxon>Caryophanaceae</taxon>
        <taxon>Sporosarcina</taxon>
    </lineage>
</organism>
<dbReference type="PROSITE" id="PS50930">
    <property type="entry name" value="HTH_LYTTR"/>
    <property type="match status" value="1"/>
</dbReference>
<protein>
    <submittedName>
        <fullName evidence="8">LytTR family DNA-binding domain-containing protein</fullName>
    </submittedName>
</protein>
<feature type="domain" description="HTH LytTR-type" evidence="7">
    <location>
        <begin position="142"/>
        <end position="243"/>
    </location>
</feature>
<keyword evidence="2" id="KW-0902">Two-component regulatory system</keyword>
<dbReference type="Proteomes" id="UP001282284">
    <property type="component" value="Unassembled WGS sequence"/>
</dbReference>
<feature type="domain" description="Response regulatory" evidence="6">
    <location>
        <begin position="2"/>
        <end position="124"/>
    </location>
</feature>
<sequence>MKVLICEDDKHQRQLLHQAITNYALFHEPSIEIVLSANQPDEVLAYLEKHQADCYFLDIELNHRLNGMDIAVEIRKKDPLATIIFITSHADQLKMTFTYKLAALDFIVKDTPSQISSQVVDVLQVAFQKYKQLGEFDQSSMVQIKIGERIKNIKLQDIYFIETSSSPHKLELHERNGYYEFYGKLIDFEQLGESFFRCHKSFLINLQHVVELHTKERTVTMANGAVCSISFRLFRELQRRLSLCQ</sequence>
<dbReference type="PANTHER" id="PTHR37299:SF3">
    <property type="entry name" value="STAGE 0 SPORULATION PROTEIN A HOMOLOG"/>
    <property type="match status" value="1"/>
</dbReference>
<evidence type="ECO:0000256" key="1">
    <source>
        <dbReference type="ARBA" id="ARBA00022490"/>
    </source>
</evidence>
<dbReference type="Pfam" id="PF00072">
    <property type="entry name" value="Response_reg"/>
    <property type="match status" value="1"/>
</dbReference>
<keyword evidence="9" id="KW-1185">Reference proteome</keyword>
<gene>
    <name evidence="8" type="ORF">QT711_18990</name>
</gene>
<dbReference type="Gene3D" id="2.40.50.1020">
    <property type="entry name" value="LytTr DNA-binding domain"/>
    <property type="match status" value="1"/>
</dbReference>
<evidence type="ECO:0000256" key="4">
    <source>
        <dbReference type="ARBA" id="ARBA00037164"/>
    </source>
</evidence>
<keyword evidence="5" id="KW-0597">Phosphoprotein</keyword>
<evidence type="ECO:0000256" key="3">
    <source>
        <dbReference type="ARBA" id="ARBA00023159"/>
    </source>
</evidence>
<dbReference type="Gene3D" id="3.40.50.2300">
    <property type="match status" value="1"/>
</dbReference>
<evidence type="ECO:0000256" key="2">
    <source>
        <dbReference type="ARBA" id="ARBA00023012"/>
    </source>
</evidence>
<evidence type="ECO:0000313" key="8">
    <source>
        <dbReference type="EMBL" id="MDW0115240.1"/>
    </source>
</evidence>
<dbReference type="SMART" id="SM00850">
    <property type="entry name" value="LytTR"/>
    <property type="match status" value="1"/>
</dbReference>
<dbReference type="PANTHER" id="PTHR37299">
    <property type="entry name" value="TRANSCRIPTIONAL REGULATOR-RELATED"/>
    <property type="match status" value="1"/>
</dbReference>
<evidence type="ECO:0000259" key="6">
    <source>
        <dbReference type="PROSITE" id="PS50110"/>
    </source>
</evidence>
<accession>A0ABU4GG22</accession>
<dbReference type="RefSeq" id="WP_317946840.1">
    <property type="nucleotide sequence ID" value="NZ_JAUBDI010000035.1"/>
</dbReference>
<dbReference type="SMART" id="SM00448">
    <property type="entry name" value="REC"/>
    <property type="match status" value="1"/>
</dbReference>
<comment type="function">
    <text evidence="4">Required for high-level post-exponential phase expression of a series of secreted proteins.</text>
</comment>
<dbReference type="GO" id="GO:0003677">
    <property type="term" value="F:DNA binding"/>
    <property type="evidence" value="ECO:0007669"/>
    <property type="project" value="UniProtKB-KW"/>
</dbReference>
<keyword evidence="1" id="KW-0963">Cytoplasm</keyword>
<evidence type="ECO:0000313" key="9">
    <source>
        <dbReference type="Proteomes" id="UP001282284"/>
    </source>
</evidence>
<proteinExistence type="predicted"/>
<dbReference type="PROSITE" id="PS50110">
    <property type="entry name" value="RESPONSE_REGULATORY"/>
    <property type="match status" value="1"/>
</dbReference>
<evidence type="ECO:0000259" key="7">
    <source>
        <dbReference type="PROSITE" id="PS50930"/>
    </source>
</evidence>
<dbReference type="InterPro" id="IPR001789">
    <property type="entry name" value="Sig_transdc_resp-reg_receiver"/>
</dbReference>
<name>A0ABU4GG22_9BACL</name>